<dbReference type="CDD" id="cd00130">
    <property type="entry name" value="PAS"/>
    <property type="match status" value="1"/>
</dbReference>
<dbReference type="PROSITE" id="PS00676">
    <property type="entry name" value="SIGMA54_INTERACT_2"/>
    <property type="match status" value="1"/>
</dbReference>
<gene>
    <name evidence="8" type="ORF">A9R00_00975</name>
</gene>
<dbReference type="PROSITE" id="PS50113">
    <property type="entry name" value="PAC"/>
    <property type="match status" value="1"/>
</dbReference>
<feature type="non-terminal residue" evidence="8">
    <location>
        <position position="287"/>
    </location>
</feature>
<dbReference type="PROSITE" id="PS50112">
    <property type="entry name" value="PAS"/>
    <property type="match status" value="1"/>
</dbReference>
<dbReference type="Pfam" id="PF00158">
    <property type="entry name" value="Sigma54_activat"/>
    <property type="match status" value="1"/>
</dbReference>
<dbReference type="Pfam" id="PF00989">
    <property type="entry name" value="PAS"/>
    <property type="match status" value="1"/>
</dbReference>
<dbReference type="GO" id="GO:0003677">
    <property type="term" value="F:DNA binding"/>
    <property type="evidence" value="ECO:0007669"/>
    <property type="project" value="UniProtKB-KW"/>
</dbReference>
<dbReference type="PANTHER" id="PTHR32071">
    <property type="entry name" value="TRANSCRIPTIONAL REGULATORY PROTEIN"/>
    <property type="match status" value="1"/>
</dbReference>
<protein>
    <submittedName>
        <fullName evidence="8">Fis family transcriptional regulator</fullName>
    </submittedName>
</protein>
<dbReference type="NCBIfam" id="TIGR00229">
    <property type="entry name" value="sensory_box"/>
    <property type="match status" value="1"/>
</dbReference>
<keyword evidence="4" id="KW-0175">Coiled coil</keyword>
<dbReference type="SUPFAM" id="SSF52540">
    <property type="entry name" value="P-loop containing nucleoside triphosphate hydrolases"/>
    <property type="match status" value="1"/>
</dbReference>
<dbReference type="CDD" id="cd00009">
    <property type="entry name" value="AAA"/>
    <property type="match status" value="1"/>
</dbReference>
<evidence type="ECO:0000256" key="4">
    <source>
        <dbReference type="SAM" id="Coils"/>
    </source>
</evidence>
<evidence type="ECO:0000256" key="3">
    <source>
        <dbReference type="ARBA" id="ARBA00023125"/>
    </source>
</evidence>
<dbReference type="Gene3D" id="3.30.450.20">
    <property type="entry name" value="PAS domain"/>
    <property type="match status" value="1"/>
</dbReference>
<dbReference type="SMART" id="SM00086">
    <property type="entry name" value="PAC"/>
    <property type="match status" value="1"/>
</dbReference>
<dbReference type="SMART" id="SM00091">
    <property type="entry name" value="PAS"/>
    <property type="match status" value="1"/>
</dbReference>
<dbReference type="InterPro" id="IPR000014">
    <property type="entry name" value="PAS"/>
</dbReference>
<evidence type="ECO:0000259" key="6">
    <source>
        <dbReference type="PROSITE" id="PS50112"/>
    </source>
</evidence>
<dbReference type="InterPro" id="IPR027417">
    <property type="entry name" value="P-loop_NTPase"/>
</dbReference>
<accession>A0A1Y5HYB6</accession>
<keyword evidence="3" id="KW-0238">DNA-binding</keyword>
<keyword evidence="1" id="KW-0547">Nucleotide-binding</keyword>
<dbReference type="Gene3D" id="3.40.50.300">
    <property type="entry name" value="P-loop containing nucleotide triphosphate hydrolases"/>
    <property type="match status" value="1"/>
</dbReference>
<dbReference type="InterPro" id="IPR000700">
    <property type="entry name" value="PAS-assoc_C"/>
</dbReference>
<evidence type="ECO:0000256" key="2">
    <source>
        <dbReference type="ARBA" id="ARBA00022840"/>
    </source>
</evidence>
<evidence type="ECO:0000256" key="1">
    <source>
        <dbReference type="ARBA" id="ARBA00022741"/>
    </source>
</evidence>
<comment type="caution">
    <text evidence="8">The sequence shown here is derived from an EMBL/GenBank/DDBJ whole genome shotgun (WGS) entry which is preliminary data.</text>
</comment>
<sequence length="287" mass="31595">MSISSLSLQDLQQRYARLLGAMSEGVYGLDADGLATFVNPAAERITGWSSDDILGQNIHQFHHHSHADGRPYPDSDCPIYKTRLTGKSAHCEHEVFWRKDGSCFPVEYSSTPIEEDGQCIGVVVVFKDISERLVQQQKLQTALKQVEQLKEQLVAENHLLKQEIQQQSQQDIIGQSEIMAALLQRIGQVGPTDACVLIQGESGTGKELIAQALHQASNRKDKPLVKVNCGAIAESLIESELFGHEKGAFTGATQRRQGRFEVAHGGTLFLDEIGELTPAAQVKLLRV</sequence>
<dbReference type="SUPFAM" id="SSF55785">
    <property type="entry name" value="PYP-like sensor domain (PAS domain)"/>
    <property type="match status" value="1"/>
</dbReference>
<dbReference type="InterPro" id="IPR035965">
    <property type="entry name" value="PAS-like_dom_sf"/>
</dbReference>
<name>A0A1Y5HYB6_OLEAN</name>
<evidence type="ECO:0000259" key="5">
    <source>
        <dbReference type="PROSITE" id="PS50045"/>
    </source>
</evidence>
<organism evidence="8 9">
    <name type="scientific">Oleispira antarctica</name>
    <dbReference type="NCBI Taxonomy" id="188908"/>
    <lineage>
        <taxon>Bacteria</taxon>
        <taxon>Pseudomonadati</taxon>
        <taxon>Pseudomonadota</taxon>
        <taxon>Gammaproteobacteria</taxon>
        <taxon>Oceanospirillales</taxon>
        <taxon>Oceanospirillaceae</taxon>
        <taxon>Oleispira</taxon>
    </lineage>
</organism>
<dbReference type="GO" id="GO:0006355">
    <property type="term" value="P:regulation of DNA-templated transcription"/>
    <property type="evidence" value="ECO:0007669"/>
    <property type="project" value="InterPro"/>
</dbReference>
<dbReference type="PROSITE" id="PS50045">
    <property type="entry name" value="SIGMA54_INTERACT_4"/>
    <property type="match status" value="1"/>
</dbReference>
<dbReference type="InterPro" id="IPR025943">
    <property type="entry name" value="Sigma_54_int_dom_ATP-bd_2"/>
</dbReference>
<feature type="domain" description="PAC" evidence="7">
    <location>
        <begin position="89"/>
        <end position="141"/>
    </location>
</feature>
<evidence type="ECO:0000313" key="8">
    <source>
        <dbReference type="EMBL" id="OUS41427.1"/>
    </source>
</evidence>
<dbReference type="InterPro" id="IPR013767">
    <property type="entry name" value="PAS_fold"/>
</dbReference>
<evidence type="ECO:0000259" key="7">
    <source>
        <dbReference type="PROSITE" id="PS50113"/>
    </source>
</evidence>
<dbReference type="AlphaFoldDB" id="A0A1Y5HYB6"/>
<reference evidence="9" key="1">
    <citation type="journal article" date="2017" name="Proc. Natl. Acad. Sci. U.S.A.">
        <title>Simulation of Deepwater Horizon oil plume reveals substrate specialization within a complex community of hydrocarbon degraders.</title>
        <authorList>
            <person name="Hu P."/>
            <person name="Dubinsky E.A."/>
            <person name="Probst A.J."/>
            <person name="Wang J."/>
            <person name="Sieber C.M.K."/>
            <person name="Tom L.M."/>
            <person name="Gardinali P."/>
            <person name="Banfield J.F."/>
            <person name="Atlas R.M."/>
            <person name="Andersen G.L."/>
        </authorList>
    </citation>
    <scope>NUCLEOTIDE SEQUENCE [LARGE SCALE GENOMIC DNA]</scope>
</reference>
<feature type="domain" description="PAS" evidence="6">
    <location>
        <begin position="11"/>
        <end position="63"/>
    </location>
</feature>
<dbReference type="EMBL" id="MABE01000061">
    <property type="protein sequence ID" value="OUS41427.1"/>
    <property type="molecule type" value="Genomic_DNA"/>
</dbReference>
<dbReference type="InterPro" id="IPR001610">
    <property type="entry name" value="PAC"/>
</dbReference>
<proteinExistence type="predicted"/>
<feature type="coiled-coil region" evidence="4">
    <location>
        <begin position="132"/>
        <end position="170"/>
    </location>
</feature>
<dbReference type="PROSITE" id="PS00675">
    <property type="entry name" value="SIGMA54_INTERACT_1"/>
    <property type="match status" value="1"/>
</dbReference>
<dbReference type="FunFam" id="3.40.50.300:FF:000006">
    <property type="entry name" value="DNA-binding transcriptional regulator NtrC"/>
    <property type="match status" value="1"/>
</dbReference>
<keyword evidence="2" id="KW-0067">ATP-binding</keyword>
<dbReference type="Proteomes" id="UP000227088">
    <property type="component" value="Unassembled WGS sequence"/>
</dbReference>
<dbReference type="GO" id="GO:0005524">
    <property type="term" value="F:ATP binding"/>
    <property type="evidence" value="ECO:0007669"/>
    <property type="project" value="UniProtKB-KW"/>
</dbReference>
<evidence type="ECO:0000313" key="9">
    <source>
        <dbReference type="Proteomes" id="UP000227088"/>
    </source>
</evidence>
<dbReference type="PANTHER" id="PTHR32071:SF117">
    <property type="entry name" value="PTS-DEPENDENT DIHYDROXYACETONE KINASE OPERON REGULATORY PROTEIN-RELATED"/>
    <property type="match status" value="1"/>
</dbReference>
<feature type="domain" description="Sigma-54 factor interaction" evidence="5">
    <location>
        <begin position="172"/>
        <end position="287"/>
    </location>
</feature>
<dbReference type="InterPro" id="IPR025662">
    <property type="entry name" value="Sigma_54_int_dom_ATP-bd_1"/>
</dbReference>
<dbReference type="InterPro" id="IPR002078">
    <property type="entry name" value="Sigma_54_int"/>
</dbReference>